<dbReference type="Proteomes" id="UP000257076">
    <property type="component" value="Unassembled WGS sequence"/>
</dbReference>
<feature type="transmembrane region" description="Helical" evidence="1">
    <location>
        <begin position="202"/>
        <end position="223"/>
    </location>
</feature>
<evidence type="ECO:0000256" key="1">
    <source>
        <dbReference type="SAM" id="Phobius"/>
    </source>
</evidence>
<dbReference type="OrthoDB" id="8477132at2"/>
<keyword evidence="1" id="KW-0812">Transmembrane</keyword>
<evidence type="ECO:0000313" key="3">
    <source>
        <dbReference type="Proteomes" id="UP000257076"/>
    </source>
</evidence>
<comment type="caution">
    <text evidence="2">The sequence shown here is derived from an EMBL/GenBank/DDBJ whole genome shotgun (WGS) entry which is preliminary data.</text>
</comment>
<feature type="transmembrane region" description="Helical" evidence="1">
    <location>
        <begin position="235"/>
        <end position="256"/>
    </location>
</feature>
<name>A0A3E0AYI5_9STAP</name>
<evidence type="ECO:0000313" key="2">
    <source>
        <dbReference type="EMBL" id="REG24804.1"/>
    </source>
</evidence>
<protein>
    <recommendedName>
        <fullName evidence="4">5,10-methylene-tetrahydrofolate dehydrogenase</fullName>
    </recommendedName>
</protein>
<proteinExistence type="predicted"/>
<evidence type="ECO:0008006" key="4">
    <source>
        <dbReference type="Google" id="ProtNLM"/>
    </source>
</evidence>
<keyword evidence="1" id="KW-0472">Membrane</keyword>
<organism evidence="2 3">
    <name type="scientific">Jeotgalicoccus halotolerans</name>
    <dbReference type="NCBI Taxonomy" id="157227"/>
    <lineage>
        <taxon>Bacteria</taxon>
        <taxon>Bacillati</taxon>
        <taxon>Bacillota</taxon>
        <taxon>Bacilli</taxon>
        <taxon>Bacillales</taxon>
        <taxon>Staphylococcaceae</taxon>
        <taxon>Jeotgalicoccus</taxon>
    </lineage>
</organism>
<reference evidence="2 3" key="1">
    <citation type="submission" date="2018-08" db="EMBL/GenBank/DDBJ databases">
        <title>Genomic Encyclopedia of Type Strains, Phase IV (KMG-IV): sequencing the most valuable type-strain genomes for metagenomic binning, comparative biology and taxonomic classification.</title>
        <authorList>
            <person name="Goeker M."/>
        </authorList>
    </citation>
    <scope>NUCLEOTIDE SEQUENCE [LARGE SCALE GENOMIC DNA]</scope>
    <source>
        <strain evidence="2 3">DSM 17274</strain>
    </source>
</reference>
<accession>A0A3E0AYI5</accession>
<dbReference type="RefSeq" id="WP_115884934.1">
    <property type="nucleotide sequence ID" value="NZ_CBCSHX010000002.1"/>
</dbReference>
<feature type="transmembrane region" description="Helical" evidence="1">
    <location>
        <begin position="320"/>
        <end position="342"/>
    </location>
</feature>
<feature type="transmembrane region" description="Helical" evidence="1">
    <location>
        <begin position="276"/>
        <end position="300"/>
    </location>
</feature>
<sequence>MARLGIISAPGTARNITSKIKDELAENLKERLSQSDDWQIDIIVDPLTGETEFTKKIYARTEEYLQENGWDYLISITDLPLFYNDKAVVVDIDTSDGVAMISIPAFGWRPLKKRVQTAIINTVSIIKEVTDNGDDIEEGIKDEIHALNNMFTFSKLRYTKDFFEKSETKHLLFHMTTKAGGTFRLVTGMTFANNPYNMMQSLSGVTAIAFATGAFGIIFSTMWNLSYLFPTWRLAAISVLSILGMLLWIIVSHDLWENFKEGQSRRMTSLYNSTTLLTLFISLLFYYFLLYLLFLTAGVTLLPPDFIATTIEVENIGVRFYLELAWFAASLTTVAGAIGAGFQDKETIQKSTYGYRQRLRYQESQEEDSEESD</sequence>
<dbReference type="EMBL" id="QUMW01000010">
    <property type="protein sequence ID" value="REG24804.1"/>
    <property type="molecule type" value="Genomic_DNA"/>
</dbReference>
<gene>
    <name evidence="2" type="ORF">DFR63_1113</name>
</gene>
<dbReference type="AlphaFoldDB" id="A0A3E0AYI5"/>
<keyword evidence="3" id="KW-1185">Reference proteome</keyword>
<keyword evidence="1" id="KW-1133">Transmembrane helix</keyword>